<accession>A0A0N8GQJ4</accession>
<sequence length="491" mass="55133">MRSGESKPTSDLIRSWHRWLVLVVILILGGCSSYGSQTTSHPGIFEVDPVFREFYRMLGGETILGPAITRAFRFEADLCQYTQNALMCFNPYAEERRRFYLFPLGQVLNLREDPGVVSGEGPLVNGYLIYEEFVPLYDRLGGSLYAGRPLTQPRYNATHNRIEQYFENVGFYRSLDEPPGNVRLLAYGVYACDAYCRYQAPLNGIVTPLSNQVAQPFLSRLARLGGLAAFGRPLSEPYTAPDGATEQIYETVVLYAPADNPNAMRLRPLSRMLGFPDYPPGPQIYGEADGMVFYPVHGDLGFHVPRVFDEFIAQHGGREISGNPLEEIAAVGEKRYRQCFENYCLLYDHTAAPSLRVRLLPLGLEYLRRIQHESGALPLLYSPQTIRLFATAASSRVPADQPQSFEIIVLDARDQRPLAGIESRLWLTLADGTRLEYRLPPTDTQGRAHLSIAPLIPEQPNGSVIAYQVCLSLPSDQPICTSDSYLIWNYQ</sequence>
<proteinExistence type="predicted"/>
<reference evidence="1 2" key="1">
    <citation type="submission" date="2015-07" db="EMBL/GenBank/DDBJ databases">
        <title>Whole genome sequence of Thermanaerothrix daxensis DSM 23592.</title>
        <authorList>
            <person name="Hemp J."/>
            <person name="Ward L.M."/>
            <person name="Pace L.A."/>
            <person name="Fischer W.W."/>
        </authorList>
    </citation>
    <scope>NUCLEOTIDE SEQUENCE [LARGE SCALE GENOMIC DNA]</scope>
    <source>
        <strain evidence="1 2">GNS-1</strain>
    </source>
</reference>
<dbReference type="EMBL" id="LGKO01000002">
    <property type="protein sequence ID" value="KPL83866.1"/>
    <property type="molecule type" value="Genomic_DNA"/>
</dbReference>
<dbReference type="PROSITE" id="PS51257">
    <property type="entry name" value="PROKAR_LIPOPROTEIN"/>
    <property type="match status" value="1"/>
</dbReference>
<dbReference type="AlphaFoldDB" id="A0A0N8GQJ4"/>
<gene>
    <name evidence="1" type="ORF">SE15_01105</name>
</gene>
<evidence type="ECO:0000313" key="2">
    <source>
        <dbReference type="Proteomes" id="UP000050544"/>
    </source>
</evidence>
<organism evidence="1 2">
    <name type="scientific">Thermanaerothrix daxensis</name>
    <dbReference type="NCBI Taxonomy" id="869279"/>
    <lineage>
        <taxon>Bacteria</taxon>
        <taxon>Bacillati</taxon>
        <taxon>Chloroflexota</taxon>
        <taxon>Anaerolineae</taxon>
        <taxon>Anaerolineales</taxon>
        <taxon>Anaerolineaceae</taxon>
        <taxon>Thermanaerothrix</taxon>
    </lineage>
</organism>
<protein>
    <recommendedName>
        <fullName evidence="3">Lipoprotein</fullName>
    </recommendedName>
</protein>
<name>A0A0N8GQJ4_9CHLR</name>
<evidence type="ECO:0000313" key="1">
    <source>
        <dbReference type="EMBL" id="KPL83866.1"/>
    </source>
</evidence>
<evidence type="ECO:0008006" key="3">
    <source>
        <dbReference type="Google" id="ProtNLM"/>
    </source>
</evidence>
<dbReference type="OrthoDB" id="153422at2"/>
<dbReference type="RefSeq" id="WP_054520259.1">
    <property type="nucleotide sequence ID" value="NZ_LGKO01000002.1"/>
</dbReference>
<keyword evidence="2" id="KW-1185">Reference proteome</keyword>
<dbReference type="STRING" id="869279.SE15_01105"/>
<dbReference type="Proteomes" id="UP000050544">
    <property type="component" value="Unassembled WGS sequence"/>
</dbReference>
<comment type="caution">
    <text evidence="1">The sequence shown here is derived from an EMBL/GenBank/DDBJ whole genome shotgun (WGS) entry which is preliminary data.</text>
</comment>